<dbReference type="GO" id="GO:0019905">
    <property type="term" value="F:syntaxin binding"/>
    <property type="evidence" value="ECO:0007669"/>
    <property type="project" value="TreeGrafter"/>
</dbReference>
<dbReference type="InterPro" id="IPR000727">
    <property type="entry name" value="T_SNARE_dom"/>
</dbReference>
<dbReference type="SUPFAM" id="SSF58038">
    <property type="entry name" value="SNARE fusion complex"/>
    <property type="match status" value="1"/>
</dbReference>
<dbReference type="GO" id="GO:0005886">
    <property type="term" value="C:plasma membrane"/>
    <property type="evidence" value="ECO:0007669"/>
    <property type="project" value="TreeGrafter"/>
</dbReference>
<evidence type="ECO:0000256" key="5">
    <source>
        <dbReference type="SAM" id="Coils"/>
    </source>
</evidence>
<evidence type="ECO:0000256" key="2">
    <source>
        <dbReference type="ARBA" id="ARBA00022448"/>
    </source>
</evidence>
<dbReference type="SMART" id="SM00397">
    <property type="entry name" value="t_SNARE"/>
    <property type="match status" value="1"/>
</dbReference>
<comment type="caution">
    <text evidence="7">The sequence shown here is derived from an EMBL/GenBank/DDBJ whole genome shotgun (WGS) entry which is preliminary data.</text>
</comment>
<dbReference type="FunFam" id="1.20.5.110:FF:000041">
    <property type="entry name" value="Synaptosomal-associated protein 29"/>
    <property type="match status" value="1"/>
</dbReference>
<feature type="domain" description="T-SNARE coiled-coil homology" evidence="6">
    <location>
        <begin position="43"/>
        <end position="105"/>
    </location>
</feature>
<reference evidence="7 8" key="2">
    <citation type="journal article" date="2019" name="G3 (Bethesda)">
        <title>Hybrid Assembly of the Genome of the Entomopathogenic Nematode Steinernema carpocapsae Identifies the X-Chromosome.</title>
        <authorList>
            <person name="Serra L."/>
            <person name="Macchietto M."/>
            <person name="Macias-Munoz A."/>
            <person name="McGill C.J."/>
            <person name="Rodriguez I.M."/>
            <person name="Rodriguez B."/>
            <person name="Murad R."/>
            <person name="Mortazavi A."/>
        </authorList>
    </citation>
    <scope>NUCLEOTIDE SEQUENCE [LARGE SCALE GENOMIC DNA]</scope>
    <source>
        <strain evidence="7 8">ALL</strain>
    </source>
</reference>
<organism evidence="7 8">
    <name type="scientific">Steinernema carpocapsae</name>
    <name type="common">Entomopathogenic nematode</name>
    <dbReference type="NCBI Taxonomy" id="34508"/>
    <lineage>
        <taxon>Eukaryota</taxon>
        <taxon>Metazoa</taxon>
        <taxon>Ecdysozoa</taxon>
        <taxon>Nematoda</taxon>
        <taxon>Chromadorea</taxon>
        <taxon>Rhabditida</taxon>
        <taxon>Tylenchina</taxon>
        <taxon>Panagrolaimomorpha</taxon>
        <taxon>Strongyloidoidea</taxon>
        <taxon>Steinernematidae</taxon>
        <taxon>Steinernema</taxon>
    </lineage>
</organism>
<dbReference type="PANTHER" id="PTHR19305:SF9">
    <property type="entry name" value="SYNAPTOSOMAL-ASSOCIATED PROTEIN 29"/>
    <property type="match status" value="1"/>
</dbReference>
<keyword evidence="8" id="KW-1185">Reference proteome</keyword>
<dbReference type="GO" id="GO:0015031">
    <property type="term" value="P:protein transport"/>
    <property type="evidence" value="ECO:0007669"/>
    <property type="project" value="UniProtKB-KW"/>
</dbReference>
<protein>
    <recommendedName>
        <fullName evidence="6">t-SNARE coiled-coil homology domain-containing protein</fullName>
    </recommendedName>
</protein>
<dbReference type="GO" id="GO:0005484">
    <property type="term" value="F:SNAP receptor activity"/>
    <property type="evidence" value="ECO:0007669"/>
    <property type="project" value="TreeGrafter"/>
</dbReference>
<dbReference type="PROSITE" id="PS50192">
    <property type="entry name" value="T_SNARE"/>
    <property type="match status" value="1"/>
</dbReference>
<gene>
    <name evidence="7" type="ORF">L596_023991</name>
</gene>
<dbReference type="AlphaFoldDB" id="A0A4U5MFD0"/>
<evidence type="ECO:0000313" key="7">
    <source>
        <dbReference type="EMBL" id="TKR67919.1"/>
    </source>
</evidence>
<dbReference type="PANTHER" id="PTHR19305">
    <property type="entry name" value="SYNAPTOSOMAL ASSOCIATED PROTEIN"/>
    <property type="match status" value="1"/>
</dbReference>
<dbReference type="Gene3D" id="1.20.5.110">
    <property type="match status" value="1"/>
</dbReference>
<evidence type="ECO:0000313" key="8">
    <source>
        <dbReference type="Proteomes" id="UP000298663"/>
    </source>
</evidence>
<dbReference type="Proteomes" id="UP000298663">
    <property type="component" value="Unassembled WGS sequence"/>
</dbReference>
<evidence type="ECO:0000256" key="1">
    <source>
        <dbReference type="ARBA" id="ARBA00009480"/>
    </source>
</evidence>
<keyword evidence="4 5" id="KW-0175">Coiled coil</keyword>
<evidence type="ECO:0000259" key="6">
    <source>
        <dbReference type="PROSITE" id="PS50192"/>
    </source>
</evidence>
<dbReference type="GO" id="GO:0016082">
    <property type="term" value="P:synaptic vesicle priming"/>
    <property type="evidence" value="ECO:0007669"/>
    <property type="project" value="TreeGrafter"/>
</dbReference>
<dbReference type="GO" id="GO:0098793">
    <property type="term" value="C:presynapse"/>
    <property type="evidence" value="ECO:0007669"/>
    <property type="project" value="GOC"/>
</dbReference>
<dbReference type="OrthoDB" id="18679at2759"/>
<reference evidence="7 8" key="1">
    <citation type="journal article" date="2015" name="Genome Biol.">
        <title>Comparative genomics of Steinernema reveals deeply conserved gene regulatory networks.</title>
        <authorList>
            <person name="Dillman A.R."/>
            <person name="Macchietto M."/>
            <person name="Porter C.F."/>
            <person name="Rogers A."/>
            <person name="Williams B."/>
            <person name="Antoshechkin I."/>
            <person name="Lee M.M."/>
            <person name="Goodwin Z."/>
            <person name="Lu X."/>
            <person name="Lewis E.E."/>
            <person name="Goodrich-Blair H."/>
            <person name="Stock S.P."/>
            <person name="Adams B.J."/>
            <person name="Sternberg P.W."/>
            <person name="Mortazavi A."/>
        </authorList>
    </citation>
    <scope>NUCLEOTIDE SEQUENCE [LARGE SCALE GENOMIC DNA]</scope>
    <source>
        <strain evidence="7 8">ALL</strain>
    </source>
</reference>
<accession>A0A4U5MFD0</accession>
<name>A0A4U5MFD0_STECR</name>
<evidence type="ECO:0000256" key="4">
    <source>
        <dbReference type="ARBA" id="ARBA00023054"/>
    </source>
</evidence>
<dbReference type="GO" id="GO:0031201">
    <property type="term" value="C:SNARE complex"/>
    <property type="evidence" value="ECO:0007669"/>
    <property type="project" value="TreeGrafter"/>
</dbReference>
<proteinExistence type="inferred from homology"/>
<dbReference type="CDD" id="cd15887">
    <property type="entry name" value="SNARE_SNAP29N"/>
    <property type="match status" value="1"/>
</dbReference>
<feature type="coiled-coil region" evidence="5">
    <location>
        <begin position="28"/>
        <end position="101"/>
    </location>
</feature>
<dbReference type="GO" id="GO:0031629">
    <property type="term" value="P:synaptic vesicle fusion to presynaptic active zone membrane"/>
    <property type="evidence" value="ECO:0007669"/>
    <property type="project" value="TreeGrafter"/>
</dbReference>
<keyword evidence="3" id="KW-0653">Protein transport</keyword>
<evidence type="ECO:0000256" key="3">
    <source>
        <dbReference type="ARBA" id="ARBA00022927"/>
    </source>
</evidence>
<sequence length="190" mass="21658">MSNPFENTEDLTGCRSTGEIKSYTYTNNRSIEDDVNFYEQEIERYMQESVDSTQRSRRQLEASEQIGVATAQDLLAQREKLENAERNLDEIDRTTQQTQRNLNSLKSVFTGFFKNKFSRKPREPEPVLKMPVSQSEKNLTSTVDTLNNETASVGAGASGMRTLNESSRNVIKGTRWEAMDNEIDENLGKL</sequence>
<keyword evidence="2" id="KW-0813">Transport</keyword>
<dbReference type="STRING" id="34508.A0A4U5MFD0"/>
<comment type="similarity">
    <text evidence="1">Belongs to the SNAP-25 family.</text>
</comment>
<dbReference type="EMBL" id="AZBU02000008">
    <property type="protein sequence ID" value="TKR67919.1"/>
    <property type="molecule type" value="Genomic_DNA"/>
</dbReference>